<protein>
    <submittedName>
        <fullName evidence="1">Uncharacterized protein</fullName>
    </submittedName>
</protein>
<organism evidence="1 2">
    <name type="scientific">Microbacterium phage Stormbreaker</name>
    <dbReference type="NCBI Taxonomy" id="2759462"/>
    <lineage>
        <taxon>Viruses</taxon>
        <taxon>Duplodnaviria</taxon>
        <taxon>Heunggongvirae</taxon>
        <taxon>Uroviricota</taxon>
        <taxon>Caudoviricetes</taxon>
        <taxon>Eekayvirinae</taxon>
        <taxon>Tinytimothyvirus</taxon>
        <taxon>Tinytimothyvirus alex44</taxon>
    </lineage>
</organism>
<gene>
    <name evidence="1" type="primary">11</name>
    <name evidence="1" type="ORF">SEA_STORMBREAKER_11</name>
</gene>
<proteinExistence type="predicted"/>
<sequence length="188" mass="21791">MSEYAEAFKAQDEYAEVQSFSDDPYPYYFAYLRFSEGKLQAAVTRDDFIGWMDYVHEEWACSLADTLDTPLKEFKLLEYLDGVDWVMPDTIHDGSPHPKAGEVQVDNGMYEWFKTLVTNDVDACKAWLAEQGTKHEWEVVYYDGPEVSYEKIQQDIITMLEGYADDSEGYGFEEATVILKRYKEKLNG</sequence>
<reference evidence="1" key="1">
    <citation type="submission" date="2020-06" db="EMBL/GenBank/DDBJ databases">
        <authorList>
            <person name="Germani W.S."/>
            <person name="Bellon C.A."/>
            <person name="Collins C.E."/>
            <person name="Del Gaiso K.R."/>
            <person name="Dower V."/>
            <person name="Handy J.A."/>
            <person name="Kornacki R.C."/>
            <person name="Leema S.E."/>
            <person name="Mansbridge T."/>
            <person name="McCauley G.A."/>
            <person name="Musser L.T."/>
            <person name="Wolters R.A."/>
            <person name="Womack C.L."/>
            <person name="Zacconi C.T."/>
            <person name="Fallest-Strobl P."/>
            <person name="Mastropaolo M.D."/>
            <person name="Whitefleet-Smith J.L."/>
            <person name="Garlena R.A."/>
            <person name="Russell D.A."/>
            <person name="Pope W.H."/>
            <person name="Jacobs-Sera D."/>
            <person name="Hatfull G.F."/>
        </authorList>
    </citation>
    <scope>NUCLEOTIDE SEQUENCE [LARGE SCALE GENOMIC DNA]</scope>
</reference>
<evidence type="ECO:0000313" key="1">
    <source>
        <dbReference type="EMBL" id="QNL30084.1"/>
    </source>
</evidence>
<name>A0A7G9A0E5_9CAUD</name>
<dbReference type="Proteomes" id="UP000516094">
    <property type="component" value="Genome"/>
</dbReference>
<evidence type="ECO:0000313" key="2">
    <source>
        <dbReference type="Proteomes" id="UP000516094"/>
    </source>
</evidence>
<accession>A0A7G9A0E5</accession>
<dbReference type="EMBL" id="MT657334">
    <property type="protein sequence ID" value="QNL30084.1"/>
    <property type="molecule type" value="Genomic_DNA"/>
</dbReference>